<gene>
    <name evidence="3" type="ORF">BDD14_3403</name>
</gene>
<dbReference type="OrthoDB" id="122424at2"/>
<dbReference type="Proteomes" id="UP000292958">
    <property type="component" value="Unassembled WGS sequence"/>
</dbReference>
<feature type="compositionally biased region" description="Basic residues" evidence="1">
    <location>
        <begin position="119"/>
        <end position="128"/>
    </location>
</feature>
<reference evidence="3 4" key="1">
    <citation type="submission" date="2019-02" db="EMBL/GenBank/DDBJ databases">
        <title>Genomic Encyclopedia of Archaeal and Bacterial Type Strains, Phase II (KMG-II): from individual species to whole genera.</title>
        <authorList>
            <person name="Goeker M."/>
        </authorList>
    </citation>
    <scope>NUCLEOTIDE SEQUENCE [LARGE SCALE GENOMIC DNA]</scope>
    <source>
        <strain evidence="3 4">DSM 18101</strain>
    </source>
</reference>
<accession>A0A4V2G4Q4</accession>
<name>A0A4V2G4Q4_9BACT</name>
<sequence length="187" mass="20203">MKNSEDAITKVLAGLRDSPAPTGMERRILKALEDPANLRTRSRWRWLSIPGYRTPAACSLALAAVGAVILTLIGPPRRPPAKQADTQRNSHTANLHSAKESAGEVPNTQTTGAATRSLCSKRHGKMPHIRTTADADAAESAAIRPANIPPPPMPLTRQERLLLQIARVQPHVQLAELSSARRAAQDE</sequence>
<feature type="compositionally biased region" description="Low complexity" evidence="1">
    <location>
        <begin position="134"/>
        <end position="146"/>
    </location>
</feature>
<evidence type="ECO:0000256" key="1">
    <source>
        <dbReference type="SAM" id="MobiDB-lite"/>
    </source>
</evidence>
<organism evidence="3 4">
    <name type="scientific">Edaphobacter modestus</name>
    <dbReference type="NCBI Taxonomy" id="388466"/>
    <lineage>
        <taxon>Bacteria</taxon>
        <taxon>Pseudomonadati</taxon>
        <taxon>Acidobacteriota</taxon>
        <taxon>Terriglobia</taxon>
        <taxon>Terriglobales</taxon>
        <taxon>Acidobacteriaceae</taxon>
        <taxon>Edaphobacter</taxon>
    </lineage>
</organism>
<comment type="caution">
    <text evidence="3">The sequence shown here is derived from an EMBL/GenBank/DDBJ whole genome shotgun (WGS) entry which is preliminary data.</text>
</comment>
<feature type="transmembrane region" description="Helical" evidence="2">
    <location>
        <begin position="52"/>
        <end position="73"/>
    </location>
</feature>
<protein>
    <submittedName>
        <fullName evidence="3">Uncharacterized protein</fullName>
    </submittedName>
</protein>
<dbReference type="RefSeq" id="WP_130419708.1">
    <property type="nucleotide sequence ID" value="NZ_SHKW01000001.1"/>
</dbReference>
<keyword evidence="4" id="KW-1185">Reference proteome</keyword>
<keyword evidence="2" id="KW-0472">Membrane</keyword>
<feature type="compositionally biased region" description="Polar residues" evidence="1">
    <location>
        <begin position="84"/>
        <end position="95"/>
    </location>
</feature>
<evidence type="ECO:0000313" key="3">
    <source>
        <dbReference type="EMBL" id="RZU41866.1"/>
    </source>
</evidence>
<feature type="compositionally biased region" description="Polar residues" evidence="1">
    <location>
        <begin position="106"/>
        <end position="118"/>
    </location>
</feature>
<evidence type="ECO:0000256" key="2">
    <source>
        <dbReference type="SAM" id="Phobius"/>
    </source>
</evidence>
<evidence type="ECO:0000313" key="4">
    <source>
        <dbReference type="Proteomes" id="UP000292958"/>
    </source>
</evidence>
<keyword evidence="2" id="KW-0812">Transmembrane</keyword>
<dbReference type="EMBL" id="SHKW01000001">
    <property type="protein sequence ID" value="RZU41866.1"/>
    <property type="molecule type" value="Genomic_DNA"/>
</dbReference>
<keyword evidence="2" id="KW-1133">Transmembrane helix</keyword>
<dbReference type="AlphaFoldDB" id="A0A4V2G4Q4"/>
<feature type="region of interest" description="Disordered" evidence="1">
    <location>
        <begin position="78"/>
        <end position="155"/>
    </location>
</feature>
<proteinExistence type="predicted"/>